<dbReference type="Gene3D" id="3.60.40.10">
    <property type="entry name" value="PPM-type phosphatase domain"/>
    <property type="match status" value="1"/>
</dbReference>
<evidence type="ECO:0000313" key="3">
    <source>
        <dbReference type="Proteomes" id="UP000185984"/>
    </source>
</evidence>
<dbReference type="STRING" id="247279.NIES1031_12240"/>
<dbReference type="InterPro" id="IPR036457">
    <property type="entry name" value="PPM-type-like_dom_sf"/>
</dbReference>
<feature type="domain" description="PPM-type phosphatase" evidence="1">
    <location>
        <begin position="26"/>
        <end position="246"/>
    </location>
</feature>
<dbReference type="AlphaFoldDB" id="A0A1U7HQB0"/>
<reference evidence="2 3" key="1">
    <citation type="submission" date="2016-11" db="EMBL/GenBank/DDBJ databases">
        <title>Draft Genome Sequences of Nine Cyanobacterial Strains from Diverse Habitats.</title>
        <authorList>
            <person name="Zhu T."/>
            <person name="Hou S."/>
            <person name="Lu X."/>
            <person name="Hess W.R."/>
        </authorList>
    </citation>
    <scope>NUCLEOTIDE SEQUENCE [LARGE SCALE GENOMIC DNA]</scope>
    <source>
        <strain evidence="2 3">5.2 s.c.1</strain>
    </source>
</reference>
<dbReference type="SUPFAM" id="SSF81606">
    <property type="entry name" value="PP2C-like"/>
    <property type="match status" value="1"/>
</dbReference>
<accession>A0A1U7HQB0</accession>
<dbReference type="Pfam" id="PF13672">
    <property type="entry name" value="PP2C_2"/>
    <property type="match status" value="1"/>
</dbReference>
<organism evidence="2 3">
    <name type="scientific">Chroogloeocystis siderophila 5.2 s.c.1</name>
    <dbReference type="NCBI Taxonomy" id="247279"/>
    <lineage>
        <taxon>Bacteria</taxon>
        <taxon>Bacillati</taxon>
        <taxon>Cyanobacteriota</taxon>
        <taxon>Cyanophyceae</taxon>
        <taxon>Oscillatoriophycideae</taxon>
        <taxon>Chroococcales</taxon>
        <taxon>Chroococcaceae</taxon>
        <taxon>Chroogloeocystis</taxon>
    </lineage>
</organism>
<protein>
    <submittedName>
        <fullName evidence="2">Serine/threonine protein phosphatase</fullName>
    </submittedName>
</protein>
<evidence type="ECO:0000313" key="2">
    <source>
        <dbReference type="EMBL" id="OKH25776.1"/>
    </source>
</evidence>
<gene>
    <name evidence="2" type="ORF">NIES1031_12240</name>
</gene>
<dbReference type="EMBL" id="MRCC01000009">
    <property type="protein sequence ID" value="OKH25776.1"/>
    <property type="molecule type" value="Genomic_DNA"/>
</dbReference>
<dbReference type="Proteomes" id="UP000185984">
    <property type="component" value="Unassembled WGS sequence"/>
</dbReference>
<dbReference type="InterPro" id="IPR001932">
    <property type="entry name" value="PPM-type_phosphatase-like_dom"/>
</dbReference>
<dbReference type="RefSeq" id="WP_073549667.1">
    <property type="nucleotide sequence ID" value="NZ_CAWMVK010000043.1"/>
</dbReference>
<keyword evidence="3" id="KW-1185">Reference proteome</keyword>
<name>A0A1U7HQB0_9CHRO</name>
<proteinExistence type="predicted"/>
<sequence length="266" mass="28514">MNVNDFFKQNKTLEEVHWRVAAASVCGRGHEKVGQLCQDAHYWQKLPTGILVAAVADGAGSANLGKVGAIVAAQTAVETMCDRLTTSPLPADDNEWRSVLNNALAAARTTVEAEAVACQLSARELATTLIIVVATPNLVVAAQIGDGVAVASDRQGNLIALTAPQFGEYINETTFLVSPQALDTAQITLWQGKTAKIALLSDGLQMLALELNQGKPYVPFFSPLFHFVAQIKDETEAKDQLVAFLRSPKITERTDDDLTLLLATLS</sequence>
<evidence type="ECO:0000259" key="1">
    <source>
        <dbReference type="Pfam" id="PF13672"/>
    </source>
</evidence>
<dbReference type="OrthoDB" id="9805674at2"/>
<comment type="caution">
    <text evidence="2">The sequence shown here is derived from an EMBL/GenBank/DDBJ whole genome shotgun (WGS) entry which is preliminary data.</text>
</comment>